<reference evidence="2" key="1">
    <citation type="submission" date="2017-02" db="UniProtKB">
        <authorList>
            <consortium name="WormBaseParasite"/>
        </authorList>
    </citation>
    <scope>IDENTIFICATION</scope>
</reference>
<sequence>MHASRFLCALEIAATEKICKNQISIRIRLAACGRRVRVSASQTLPQALKYAHHQAEAGHCLHSSLNSSAETKNHHRCRLTSLSLSSTLGIFPKTLIFSCYVQIVDLI</sequence>
<dbReference type="AlphaFoldDB" id="A0A0N5B0H7"/>
<proteinExistence type="predicted"/>
<evidence type="ECO:0000313" key="2">
    <source>
        <dbReference type="WBParaSite" id="SMUV_0001077901-mRNA-1"/>
    </source>
</evidence>
<evidence type="ECO:0000313" key="1">
    <source>
        <dbReference type="Proteomes" id="UP000046393"/>
    </source>
</evidence>
<accession>A0A0N5B0H7</accession>
<protein>
    <submittedName>
        <fullName evidence="2">Secreted protein</fullName>
    </submittedName>
</protein>
<keyword evidence="1" id="KW-1185">Reference proteome</keyword>
<dbReference type="Proteomes" id="UP000046393">
    <property type="component" value="Unplaced"/>
</dbReference>
<name>A0A0N5B0H7_9BILA</name>
<dbReference type="WBParaSite" id="SMUV_0001077901-mRNA-1">
    <property type="protein sequence ID" value="SMUV_0001077901-mRNA-1"/>
    <property type="gene ID" value="SMUV_0001077901"/>
</dbReference>
<organism evidence="1 2">
    <name type="scientific">Syphacia muris</name>
    <dbReference type="NCBI Taxonomy" id="451379"/>
    <lineage>
        <taxon>Eukaryota</taxon>
        <taxon>Metazoa</taxon>
        <taxon>Ecdysozoa</taxon>
        <taxon>Nematoda</taxon>
        <taxon>Chromadorea</taxon>
        <taxon>Rhabditida</taxon>
        <taxon>Spirurina</taxon>
        <taxon>Oxyuridomorpha</taxon>
        <taxon>Oxyuroidea</taxon>
        <taxon>Oxyuridae</taxon>
        <taxon>Syphacia</taxon>
    </lineage>
</organism>